<evidence type="ECO:0000259" key="12">
    <source>
        <dbReference type="Pfam" id="PF13609"/>
    </source>
</evidence>
<dbReference type="SUPFAM" id="SSF56935">
    <property type="entry name" value="Porins"/>
    <property type="match status" value="1"/>
</dbReference>
<evidence type="ECO:0000256" key="4">
    <source>
        <dbReference type="ARBA" id="ARBA00022452"/>
    </source>
</evidence>
<accession>A0A0F5K159</accession>
<name>A0A0F5K159_9BURK</name>
<sequence>MTLAASVATSLGMTMAAHAQSNVQIYGILDYGIQYTNNNAGGRLIGGTSGVKQGSRWGFRGDEDLGNGLKAVFRLENGLNLGNGTAGQGGLEFGRTAYVGLSSAQYGTITLGRQYDSVVDSVGALITSMKTGGGNTAHMGDLDNFNNVKRVNNAIKYQSQTYYGLSGNALYGMGNQAGDFTRNQIWSVGANYKQGPIELGAAYLNVRDPNQSFFTNTPTNVNGATTNNMTAYPVYSGYASAHTYQDIGAVVNYTIGKLIIGVNYSNVQFQGLGDSSAGANPLHLHGTATFNTGEINLDYMLRPDIVLGAVYSLTHGSGVGTVGSSNYHTLSLSYDYFLSKRTDVYLLASYQIANGTDSTGQSAKANIAALSASSSNRQAFLEAGLRVKF</sequence>
<dbReference type="InterPro" id="IPR001702">
    <property type="entry name" value="Porin_Gram-ve"/>
</dbReference>
<feature type="chain" id="PRO_5002490366" evidence="11">
    <location>
        <begin position="20"/>
        <end position="389"/>
    </location>
</feature>
<evidence type="ECO:0000256" key="9">
    <source>
        <dbReference type="ARBA" id="ARBA00023136"/>
    </source>
</evidence>
<organism evidence="13 14">
    <name type="scientific">Robbsia andropogonis</name>
    <dbReference type="NCBI Taxonomy" id="28092"/>
    <lineage>
        <taxon>Bacteria</taxon>
        <taxon>Pseudomonadati</taxon>
        <taxon>Pseudomonadota</taxon>
        <taxon>Betaproteobacteria</taxon>
        <taxon>Burkholderiales</taxon>
        <taxon>Burkholderiaceae</taxon>
        <taxon>Robbsia</taxon>
    </lineage>
</organism>
<dbReference type="InterPro" id="IPR002299">
    <property type="entry name" value="Porin_Neis"/>
</dbReference>
<keyword evidence="7" id="KW-0406">Ion transport</keyword>
<evidence type="ECO:0000256" key="10">
    <source>
        <dbReference type="ARBA" id="ARBA00023237"/>
    </source>
</evidence>
<keyword evidence="8" id="KW-0626">Porin</keyword>
<evidence type="ECO:0000256" key="6">
    <source>
        <dbReference type="ARBA" id="ARBA00022729"/>
    </source>
</evidence>
<dbReference type="EMBL" id="LAQU01000009">
    <property type="protein sequence ID" value="KKB63594.1"/>
    <property type="molecule type" value="Genomic_DNA"/>
</dbReference>
<keyword evidence="4" id="KW-1134">Transmembrane beta strand</keyword>
<evidence type="ECO:0000256" key="11">
    <source>
        <dbReference type="SAM" id="SignalP"/>
    </source>
</evidence>
<evidence type="ECO:0000256" key="2">
    <source>
        <dbReference type="ARBA" id="ARBA00011233"/>
    </source>
</evidence>
<dbReference type="STRING" id="28092.WM40_10715"/>
<keyword evidence="9" id="KW-0472">Membrane</keyword>
<dbReference type="Pfam" id="PF13609">
    <property type="entry name" value="Porin_4"/>
    <property type="match status" value="1"/>
</dbReference>
<evidence type="ECO:0000256" key="5">
    <source>
        <dbReference type="ARBA" id="ARBA00022692"/>
    </source>
</evidence>
<dbReference type="OrthoDB" id="5289162at2"/>
<dbReference type="PANTHER" id="PTHR34501">
    <property type="entry name" value="PROTEIN YDDL-RELATED"/>
    <property type="match status" value="1"/>
</dbReference>
<evidence type="ECO:0000256" key="7">
    <source>
        <dbReference type="ARBA" id="ARBA00023065"/>
    </source>
</evidence>
<proteinExistence type="predicted"/>
<comment type="subunit">
    <text evidence="2">Homotrimer.</text>
</comment>
<dbReference type="InterPro" id="IPR033900">
    <property type="entry name" value="Gram_neg_porin_domain"/>
</dbReference>
<dbReference type="GO" id="GO:0015288">
    <property type="term" value="F:porin activity"/>
    <property type="evidence" value="ECO:0007669"/>
    <property type="project" value="UniProtKB-KW"/>
</dbReference>
<dbReference type="PRINTS" id="PR00182">
    <property type="entry name" value="ECOLNEIPORIN"/>
</dbReference>
<keyword evidence="6 11" id="KW-0732">Signal</keyword>
<gene>
    <name evidence="13" type="ORF">WM40_10715</name>
</gene>
<comment type="caution">
    <text evidence="13">The sequence shown here is derived from an EMBL/GenBank/DDBJ whole genome shotgun (WGS) entry which is preliminary data.</text>
</comment>
<evidence type="ECO:0000256" key="3">
    <source>
        <dbReference type="ARBA" id="ARBA00022448"/>
    </source>
</evidence>
<reference evidence="13 14" key="1">
    <citation type="submission" date="2015-03" db="EMBL/GenBank/DDBJ databases">
        <title>Draft Genome Sequence of Burkholderia andropogonis type strain ICMP2807, isolated from Sorghum bicolor.</title>
        <authorList>
            <person name="Lopes-Santos L."/>
            <person name="Castro D.B."/>
            <person name="Ottoboni L.M."/>
            <person name="Park D."/>
            <person name="Weirc B.S."/>
            <person name="Destefano S.A."/>
        </authorList>
    </citation>
    <scope>NUCLEOTIDE SEQUENCE [LARGE SCALE GENOMIC DNA]</scope>
    <source>
        <strain evidence="13 14">ICMP2807</strain>
    </source>
</reference>
<protein>
    <submittedName>
        <fullName evidence="13">Porin</fullName>
    </submittedName>
</protein>
<dbReference type="Proteomes" id="UP000033618">
    <property type="component" value="Unassembled WGS sequence"/>
</dbReference>
<dbReference type="RefSeq" id="WP_036007963.1">
    <property type="nucleotide sequence ID" value="NZ_CADFGU010000001.1"/>
</dbReference>
<feature type="signal peptide" evidence="11">
    <location>
        <begin position="1"/>
        <end position="19"/>
    </location>
</feature>
<comment type="subcellular location">
    <subcellularLocation>
        <location evidence="1">Cell outer membrane</location>
        <topology evidence="1">Multi-pass membrane protein</topology>
    </subcellularLocation>
</comment>
<dbReference type="InterPro" id="IPR023614">
    <property type="entry name" value="Porin_dom_sf"/>
</dbReference>
<keyword evidence="5" id="KW-0812">Transmembrane</keyword>
<dbReference type="PANTHER" id="PTHR34501:SF9">
    <property type="entry name" value="MAJOR OUTER MEMBRANE PROTEIN P.IA"/>
    <property type="match status" value="1"/>
</dbReference>
<evidence type="ECO:0000313" key="14">
    <source>
        <dbReference type="Proteomes" id="UP000033618"/>
    </source>
</evidence>
<dbReference type="PRINTS" id="PR00184">
    <property type="entry name" value="NEISSPPORIN"/>
</dbReference>
<keyword evidence="14" id="KW-1185">Reference proteome</keyword>
<dbReference type="GO" id="GO:0009279">
    <property type="term" value="C:cell outer membrane"/>
    <property type="evidence" value="ECO:0007669"/>
    <property type="project" value="UniProtKB-SubCell"/>
</dbReference>
<dbReference type="AlphaFoldDB" id="A0A0F5K159"/>
<evidence type="ECO:0000256" key="1">
    <source>
        <dbReference type="ARBA" id="ARBA00004571"/>
    </source>
</evidence>
<dbReference type="GO" id="GO:0034220">
    <property type="term" value="P:monoatomic ion transmembrane transport"/>
    <property type="evidence" value="ECO:0007669"/>
    <property type="project" value="InterPro"/>
</dbReference>
<dbReference type="GO" id="GO:0046930">
    <property type="term" value="C:pore complex"/>
    <property type="evidence" value="ECO:0007669"/>
    <property type="project" value="UniProtKB-KW"/>
</dbReference>
<dbReference type="PATRIC" id="fig|28092.6.peg.2526"/>
<keyword evidence="10" id="KW-0998">Cell outer membrane</keyword>
<dbReference type="CDD" id="cd00342">
    <property type="entry name" value="gram_neg_porins"/>
    <property type="match status" value="1"/>
</dbReference>
<evidence type="ECO:0000256" key="8">
    <source>
        <dbReference type="ARBA" id="ARBA00023114"/>
    </source>
</evidence>
<dbReference type="InterPro" id="IPR050298">
    <property type="entry name" value="Gram-neg_bact_OMP"/>
</dbReference>
<dbReference type="Gene3D" id="2.40.160.10">
    <property type="entry name" value="Porin"/>
    <property type="match status" value="1"/>
</dbReference>
<evidence type="ECO:0000313" key="13">
    <source>
        <dbReference type="EMBL" id="KKB63594.1"/>
    </source>
</evidence>
<feature type="domain" description="Porin" evidence="12">
    <location>
        <begin position="5"/>
        <end position="347"/>
    </location>
</feature>
<keyword evidence="3" id="KW-0813">Transport</keyword>